<evidence type="ECO:0000256" key="16">
    <source>
        <dbReference type="ARBA" id="ARBA00022967"/>
    </source>
</evidence>
<dbReference type="InterPro" id="IPR018303">
    <property type="entry name" value="ATPase_P-typ_P_site"/>
</dbReference>
<evidence type="ECO:0000256" key="24">
    <source>
        <dbReference type="PROSITE-ProRule" id="PRU00221"/>
    </source>
</evidence>
<dbReference type="InterPro" id="IPR023299">
    <property type="entry name" value="ATPase_P-typ_cyto_dom_N"/>
</dbReference>
<dbReference type="InterPro" id="IPR023298">
    <property type="entry name" value="ATPase_P-typ_TM_dom_sf"/>
</dbReference>
<feature type="repeat" description="WD" evidence="24">
    <location>
        <begin position="1129"/>
        <end position="1161"/>
    </location>
</feature>
<dbReference type="GO" id="GO:0046872">
    <property type="term" value="F:metal ion binding"/>
    <property type="evidence" value="ECO:0007669"/>
    <property type="project" value="UniProtKB-KW"/>
</dbReference>
<dbReference type="SFLD" id="SFLDF00027">
    <property type="entry name" value="p-type_atpase"/>
    <property type="match status" value="1"/>
</dbReference>
<feature type="transmembrane region" description="Helical" evidence="25">
    <location>
        <begin position="832"/>
        <end position="851"/>
    </location>
</feature>
<dbReference type="CDD" id="cd02085">
    <property type="entry name" value="P-type_ATPase_SPCA"/>
    <property type="match status" value="1"/>
</dbReference>
<keyword evidence="5 25" id="KW-0813">Transport</keyword>
<dbReference type="InterPro" id="IPR001757">
    <property type="entry name" value="P_typ_ATPase"/>
</dbReference>
<dbReference type="PRINTS" id="PR00119">
    <property type="entry name" value="CATATPASE"/>
</dbReference>
<dbReference type="FunFam" id="2.70.150.10:FF:000008">
    <property type="entry name" value="Calcium-transporting ATPase"/>
    <property type="match status" value="1"/>
</dbReference>
<dbReference type="SMART" id="SM00831">
    <property type="entry name" value="Cation_ATPase_N"/>
    <property type="match status" value="1"/>
</dbReference>
<dbReference type="PRINTS" id="PR00120">
    <property type="entry name" value="HATPASE"/>
</dbReference>
<evidence type="ECO:0000259" key="27">
    <source>
        <dbReference type="SMART" id="SM00831"/>
    </source>
</evidence>
<keyword evidence="6 25" id="KW-0109">Calcium transport</keyword>
<dbReference type="InterPro" id="IPR059000">
    <property type="entry name" value="ATPase_P-type_domA"/>
</dbReference>
<feature type="repeat" description="WD" evidence="24">
    <location>
        <begin position="1219"/>
        <end position="1254"/>
    </location>
</feature>
<dbReference type="Pfam" id="PF00690">
    <property type="entry name" value="Cation_ATPase_N"/>
    <property type="match status" value="1"/>
</dbReference>
<keyword evidence="17 25" id="KW-1133">Transmembrane helix</keyword>
<dbReference type="EMBL" id="LR899653">
    <property type="protein sequence ID" value="CAD7241446.1"/>
    <property type="molecule type" value="Genomic_DNA"/>
</dbReference>
<keyword evidence="8 25" id="KW-0812">Transmembrane</keyword>
<dbReference type="PROSITE" id="PS00154">
    <property type="entry name" value="ATPASE_E1_E2"/>
    <property type="match status" value="1"/>
</dbReference>
<dbReference type="SUPFAM" id="SSF81665">
    <property type="entry name" value="Calcium ATPase, transmembrane domain M"/>
    <property type="match status" value="1"/>
</dbReference>
<evidence type="ECO:0000313" key="28">
    <source>
        <dbReference type="EMBL" id="CAD7241446.1"/>
    </source>
</evidence>
<dbReference type="InterPro" id="IPR020472">
    <property type="entry name" value="WD40_PAC1"/>
</dbReference>
<dbReference type="PRINTS" id="PR00320">
    <property type="entry name" value="GPROTEINBRPT"/>
</dbReference>
<accession>A0A7R8X6E3</accession>
<evidence type="ECO:0000256" key="25">
    <source>
        <dbReference type="RuleBase" id="RU361146"/>
    </source>
</evidence>
<feature type="transmembrane region" description="Helical" evidence="25">
    <location>
        <begin position="901"/>
        <end position="918"/>
    </location>
</feature>
<evidence type="ECO:0000256" key="12">
    <source>
        <dbReference type="ARBA" id="ARBA00022837"/>
    </source>
</evidence>
<evidence type="ECO:0000256" key="22">
    <source>
        <dbReference type="ARBA" id="ARBA00047282"/>
    </source>
</evidence>
<dbReference type="SUPFAM" id="SSF81660">
    <property type="entry name" value="Metal cation-transporting ATPase, ATP-binding domain N"/>
    <property type="match status" value="1"/>
</dbReference>
<keyword evidence="11 25" id="KW-0547">Nucleotide-binding</keyword>
<dbReference type="PROSITE" id="PS50294">
    <property type="entry name" value="WD_REPEATS_REGION"/>
    <property type="match status" value="7"/>
</dbReference>
<comment type="subcellular location">
    <subcellularLocation>
        <location evidence="1">Golgi apparatus</location>
        <location evidence="1">trans-Golgi network membrane</location>
        <topology evidence="1">Multi-pass membrane protein</topology>
    </subcellularLocation>
    <subcellularLocation>
        <location evidence="25">Membrane</location>
        <topology evidence="25">Multi-pass membrane protein</topology>
    </subcellularLocation>
    <subcellularLocation>
        <location evidence="3">Nucleus</location>
        <location evidence="3">Nucleolus</location>
    </subcellularLocation>
    <subcellularLocation>
        <location evidence="2">Sarcoplasmic reticulum membrane</location>
        <topology evidence="2">Multi-pass membrane protein</topology>
    </subcellularLocation>
</comment>
<feature type="repeat" description="WD" evidence="24">
    <location>
        <begin position="1388"/>
        <end position="1421"/>
    </location>
</feature>
<dbReference type="GO" id="GO:0033017">
    <property type="term" value="C:sarcoplasmic reticulum membrane"/>
    <property type="evidence" value="ECO:0007669"/>
    <property type="project" value="UniProtKB-SubCell"/>
</dbReference>
<dbReference type="InterPro" id="IPR019775">
    <property type="entry name" value="WD40_repeat_CS"/>
</dbReference>
<evidence type="ECO:0000256" key="3">
    <source>
        <dbReference type="ARBA" id="ARBA00004604"/>
    </source>
</evidence>
<comment type="catalytic activity">
    <reaction evidence="22">
        <text>Ca(2+)(in) + ATP + H2O = Ca(2+)(out) + ADP + phosphate + H(+)</text>
        <dbReference type="Rhea" id="RHEA:18105"/>
        <dbReference type="ChEBI" id="CHEBI:15377"/>
        <dbReference type="ChEBI" id="CHEBI:15378"/>
        <dbReference type="ChEBI" id="CHEBI:29108"/>
        <dbReference type="ChEBI" id="CHEBI:30616"/>
        <dbReference type="ChEBI" id="CHEBI:43474"/>
        <dbReference type="ChEBI" id="CHEBI:456216"/>
        <dbReference type="EC" id="7.2.2.10"/>
    </reaction>
    <physiologicalReaction direction="left-to-right" evidence="22">
        <dbReference type="Rhea" id="RHEA:18106"/>
    </physiologicalReaction>
</comment>
<evidence type="ECO:0000313" key="29">
    <source>
        <dbReference type="Proteomes" id="UP000677054"/>
    </source>
</evidence>
<dbReference type="FunFam" id="1.20.1110.10:FF:000106">
    <property type="entry name" value="E1-E2 ATPase, putative"/>
    <property type="match status" value="1"/>
</dbReference>
<dbReference type="Gene3D" id="2.130.10.10">
    <property type="entry name" value="YVTN repeat-like/Quinoprotein amine dehydrogenase"/>
    <property type="match status" value="1"/>
</dbReference>
<evidence type="ECO:0000256" key="1">
    <source>
        <dbReference type="ARBA" id="ARBA00004166"/>
    </source>
</evidence>
<dbReference type="InterPro" id="IPR015943">
    <property type="entry name" value="WD40/YVTN_repeat-like_dom_sf"/>
</dbReference>
<evidence type="ECO:0000256" key="9">
    <source>
        <dbReference type="ARBA" id="ARBA00022723"/>
    </source>
</evidence>
<evidence type="ECO:0000256" key="14">
    <source>
        <dbReference type="ARBA" id="ARBA00022842"/>
    </source>
</evidence>
<organism evidence="28">
    <name type="scientific">Darwinula stevensoni</name>
    <dbReference type="NCBI Taxonomy" id="69355"/>
    <lineage>
        <taxon>Eukaryota</taxon>
        <taxon>Metazoa</taxon>
        <taxon>Ecdysozoa</taxon>
        <taxon>Arthropoda</taxon>
        <taxon>Crustacea</taxon>
        <taxon>Oligostraca</taxon>
        <taxon>Ostracoda</taxon>
        <taxon>Podocopa</taxon>
        <taxon>Podocopida</taxon>
        <taxon>Darwinulocopina</taxon>
        <taxon>Darwinuloidea</taxon>
        <taxon>Darwinulidae</taxon>
        <taxon>Darwinula</taxon>
    </lineage>
</organism>
<dbReference type="Pfam" id="PF08154">
    <property type="entry name" value="NLE"/>
    <property type="match status" value="1"/>
</dbReference>
<feature type="domain" description="Cation-transporting P-type ATPase N-terminal" evidence="27">
    <location>
        <begin position="83"/>
        <end position="157"/>
    </location>
</feature>
<sequence>MKTTTHTCLCSLARLRVQRMIIKELTAPEMRQEYSEGLGMLSHTNMGPLSSLFEKKKLQLPLYNHLRDKKPLRTMANFVNTAECCSMSFEDVAQQLQTDLKNGISDAEAEDRHRLYGFNEFNVGEQESLFKKYIEQFQNPLILLLLGSSVVSIFMRQFDDALSIAAAICIVVTVGFVQEYRSEKALEELTKLVPPLCTCIRDGEVKHFLARNLVPGDIVILKVGDRVPADMRLFEAIDLTVDESSFTGETDPAHKKTQSVPSTNNHSSKMNAAFMGTLVRNGNGKGIVISTGEKSEFGEMFKMMQSEESPKTPLQKSMDTLGKQLSFYSFAIIGCIMLIGWIQGRPILGMLNIGVSLAVAAIPEGLPIVVTVTLALGVMRMAKRKAIVKKLPTVETLGCVNVICSDKTGTLTQNEMTVTHIYTSEAYLAHVSGVGYSGNGKIELQGSPDPSLAQASIIRMMETGVVCNNANIVQGSLQGQPTEGAILAAALKLGKVASARDNYIRLEENPFSSDRKMMTVKCAMKGDPKAAPLYFVKGALEYLLTHCSTYSYHGENRPLSESKKKEITNEAHELGRKGLRVLAFARGATYNTLSYLGIMGIMDPPRVGVLESIATLNESGVHVKMLTGDSEETALAISNQLGIHALYTEALSGEALDNMDDAEFENVVDHVNVFFRASHRHKLRIVKALQKKHYIVGMTGDGVNDGVALKKADIGIAMGRTGTDVSKEAADMILVDDDFSTILSAIEEGKGIFYNIRNFVRFQLSTSIAALTLIALSTMLGIPNPLNAMQILWINIIMDGPPAQSLGLEPVDPDVVKKPPRNVKQPMITRSLIINVLLSAAIIVLGTLFVFQREMSDNVITPRDTTMTFTCFVFFDMFNALSCRSQTKSIFRIGFLTNRPFLFAVGGSVIGQLLVIYLPLLQNIFQTEALFATDILFLMCWTSSVFVASELKKFLERRFRGDVYDERDDVAVSLSFYNIMVQEDMETEDVESEQRILAQLESESGEALGAPFDLPLHLRVDKLSLICNAFLQNEEPVPFCFFVEGQEITSSLADTKVELNPEKVVHIVYQPQAVFRVQPVTRCTSSLPGHAEAVISVCFSPDSRGLASGSGDTTVRFWDLSTQTPFFTCRGHRQWVLALAWSPDGRKLASGDKAGEVFIWDPWTGKQIGKRMTGHKQWITSLVWEPLHRNPECRRVASAGKDGDIRIWDAVLGQCILVLSGHTKGVTCIRWGGKGLLYSASQDRSIRVWRTEDGVLCRVLETHGHWVNTLALNVDYVLRCSGHALKEKDSDSSLAISKEEVEEAERKYQEVLTSNSHEKEVLVSGSDDFTLCLWTPEISQKPLARMTGHQQPINDVKFSPDARVIASASFDKSIKLWDAKSGKYLGSLRGHVGPVYTIAWSSDSRLLLSGSGDSTLKVWSVGKRALERDLPGHADEVYAVDWAPSTTRSVAASGGKDKLLRM</sequence>
<evidence type="ECO:0000256" key="2">
    <source>
        <dbReference type="ARBA" id="ARBA00004326"/>
    </source>
</evidence>
<dbReference type="InterPro" id="IPR006413">
    <property type="entry name" value="P-type_ATPase_IIA_PMR1"/>
</dbReference>
<dbReference type="SFLD" id="SFLDS00003">
    <property type="entry name" value="Haloacid_Dehalogenase"/>
    <property type="match status" value="1"/>
</dbReference>
<evidence type="ECO:0000256" key="7">
    <source>
        <dbReference type="ARBA" id="ARBA00022574"/>
    </source>
</evidence>
<name>A0A7R8X6E3_9CRUS</name>
<dbReference type="Gene3D" id="3.40.50.1000">
    <property type="entry name" value="HAD superfamily/HAD-like"/>
    <property type="match status" value="1"/>
</dbReference>
<feature type="region of interest" description="Disordered" evidence="26">
    <location>
        <begin position="246"/>
        <end position="266"/>
    </location>
</feature>
<comment type="catalytic activity">
    <reaction evidence="23">
        <text>Mn(2+)(in) + ATP + H2O = Mn(2+)(out) + ADP + phosphate + H(+)</text>
        <dbReference type="Rhea" id="RHEA:66820"/>
        <dbReference type="ChEBI" id="CHEBI:15377"/>
        <dbReference type="ChEBI" id="CHEBI:15378"/>
        <dbReference type="ChEBI" id="CHEBI:29035"/>
        <dbReference type="ChEBI" id="CHEBI:30616"/>
        <dbReference type="ChEBI" id="CHEBI:43474"/>
        <dbReference type="ChEBI" id="CHEBI:456216"/>
    </reaction>
    <physiologicalReaction direction="left-to-right" evidence="23">
        <dbReference type="Rhea" id="RHEA:66821"/>
    </physiologicalReaction>
</comment>
<evidence type="ECO:0000256" key="13">
    <source>
        <dbReference type="ARBA" id="ARBA00022840"/>
    </source>
</evidence>
<dbReference type="Pfam" id="PF13246">
    <property type="entry name" value="Cation_ATPase"/>
    <property type="match status" value="1"/>
</dbReference>
<feature type="repeat" description="WD" evidence="24">
    <location>
        <begin position="1430"/>
        <end position="1462"/>
    </location>
</feature>
<keyword evidence="16" id="KW-1278">Translocase</keyword>
<dbReference type="SUPFAM" id="SSF81653">
    <property type="entry name" value="Calcium ATPase, transduction domain A"/>
    <property type="match status" value="1"/>
</dbReference>
<dbReference type="OrthoDB" id="3352408at2759"/>
<dbReference type="GO" id="GO:0005524">
    <property type="term" value="F:ATP binding"/>
    <property type="evidence" value="ECO:0007669"/>
    <property type="project" value="UniProtKB-KW"/>
</dbReference>
<dbReference type="InterPro" id="IPR011047">
    <property type="entry name" value="Quinoprotein_ADH-like_sf"/>
</dbReference>
<evidence type="ECO:0000256" key="26">
    <source>
        <dbReference type="SAM" id="MobiDB-lite"/>
    </source>
</evidence>
<feature type="repeat" description="WD" evidence="24">
    <location>
        <begin position="1172"/>
        <end position="1209"/>
    </location>
</feature>
<evidence type="ECO:0000256" key="5">
    <source>
        <dbReference type="ARBA" id="ARBA00022448"/>
    </source>
</evidence>
<proteinExistence type="inferred from homology"/>
<dbReference type="EMBL" id="CAJPEV010000136">
    <property type="protein sequence ID" value="CAG0881172.1"/>
    <property type="molecule type" value="Genomic_DNA"/>
</dbReference>
<dbReference type="Gene3D" id="3.40.1110.10">
    <property type="entry name" value="Calcium-transporting ATPase, cytoplasmic domain N"/>
    <property type="match status" value="1"/>
</dbReference>
<dbReference type="InterPro" id="IPR006068">
    <property type="entry name" value="ATPase_P-typ_cation-transptr_C"/>
</dbReference>
<dbReference type="EC" id="7.2.2.10" evidence="25"/>
<dbReference type="PANTHER" id="PTHR42861">
    <property type="entry name" value="CALCIUM-TRANSPORTING ATPASE"/>
    <property type="match status" value="1"/>
</dbReference>
<dbReference type="Gene3D" id="2.70.150.10">
    <property type="entry name" value="Calcium-transporting ATPase, cytoplasmic transduction domain A"/>
    <property type="match status" value="1"/>
</dbReference>
<dbReference type="Pfam" id="PF00400">
    <property type="entry name" value="WD40"/>
    <property type="match status" value="7"/>
</dbReference>
<protein>
    <recommendedName>
        <fullName evidence="25">Calcium-transporting ATPase</fullName>
        <ecNumber evidence="25">7.2.2.10</ecNumber>
    </recommendedName>
</protein>
<evidence type="ECO:0000256" key="15">
    <source>
        <dbReference type="ARBA" id="ARBA00022951"/>
    </source>
</evidence>
<keyword evidence="20 25" id="KW-0472">Membrane</keyword>
<dbReference type="InterPro" id="IPR012972">
    <property type="entry name" value="NLE"/>
</dbReference>
<dbReference type="GO" id="GO:0005794">
    <property type="term" value="C:Golgi apparatus"/>
    <property type="evidence" value="ECO:0007669"/>
    <property type="project" value="UniProtKB-SubCell"/>
</dbReference>
<keyword evidence="12 25" id="KW-0106">Calcium</keyword>
<comment type="function">
    <text evidence="25">Catalyzes the hydrolysis of ATP coupled with the transport of calcium.</text>
</comment>
<dbReference type="InterPro" id="IPR044492">
    <property type="entry name" value="P_typ_ATPase_HD_dom"/>
</dbReference>
<dbReference type="SUPFAM" id="SSF50998">
    <property type="entry name" value="Quinoprotein alcohol dehydrogenase-like"/>
    <property type="match status" value="1"/>
</dbReference>
<evidence type="ECO:0000256" key="21">
    <source>
        <dbReference type="ARBA" id="ARBA00023242"/>
    </source>
</evidence>
<keyword evidence="18" id="KW-0333">Golgi apparatus</keyword>
<dbReference type="GO" id="GO:0005730">
    <property type="term" value="C:nucleolus"/>
    <property type="evidence" value="ECO:0007669"/>
    <property type="project" value="UniProtKB-SubCell"/>
</dbReference>
<dbReference type="Gene3D" id="1.20.1110.10">
    <property type="entry name" value="Calcium-transporting ATPase, transmembrane domain"/>
    <property type="match status" value="1"/>
</dbReference>
<comment type="caution">
    <text evidence="25">Lacks conserved residue(s) required for the propagation of feature annotation.</text>
</comment>
<keyword evidence="7 24" id="KW-0853">WD repeat</keyword>
<gene>
    <name evidence="28" type="ORF">DSTB1V02_LOCUS1437</name>
</gene>
<keyword evidence="13 25" id="KW-0067">ATP-binding</keyword>
<feature type="repeat" description="WD" evidence="24">
    <location>
        <begin position="1346"/>
        <end position="1387"/>
    </location>
</feature>
<keyword evidence="9" id="KW-0479">Metal-binding</keyword>
<dbReference type="SMART" id="SM00320">
    <property type="entry name" value="WD40"/>
    <property type="match status" value="8"/>
</dbReference>
<dbReference type="GO" id="GO:0005388">
    <property type="term" value="F:P-type calcium transporter activity"/>
    <property type="evidence" value="ECO:0007669"/>
    <property type="project" value="UniProtKB-EC"/>
</dbReference>
<feature type="transmembrane region" description="Helical" evidence="25">
    <location>
        <begin position="355"/>
        <end position="379"/>
    </location>
</feature>
<dbReference type="FunFam" id="3.40.50.1000:FF:000001">
    <property type="entry name" value="Phospholipid-transporting ATPase IC"/>
    <property type="match status" value="1"/>
</dbReference>
<comment type="similarity">
    <text evidence="4">Belongs to the cation transport ATPase (P-type) (TC 3.A.3) family. Type IIA subfamily.</text>
</comment>
<evidence type="ECO:0000256" key="8">
    <source>
        <dbReference type="ARBA" id="ARBA00022692"/>
    </source>
</evidence>
<dbReference type="InterPro" id="IPR004014">
    <property type="entry name" value="ATPase_P-typ_cation-transptr_N"/>
</dbReference>
<evidence type="ECO:0000256" key="18">
    <source>
        <dbReference type="ARBA" id="ARBA00023034"/>
    </source>
</evidence>
<dbReference type="SUPFAM" id="SSF56784">
    <property type="entry name" value="HAD-like"/>
    <property type="match status" value="1"/>
</dbReference>
<dbReference type="Pfam" id="PF00122">
    <property type="entry name" value="E1-E2_ATPase"/>
    <property type="match status" value="1"/>
</dbReference>
<evidence type="ECO:0000256" key="20">
    <source>
        <dbReference type="ARBA" id="ARBA00023136"/>
    </source>
</evidence>
<evidence type="ECO:0000256" key="10">
    <source>
        <dbReference type="ARBA" id="ARBA00022737"/>
    </source>
</evidence>
<reference evidence="28" key="1">
    <citation type="submission" date="2020-11" db="EMBL/GenBank/DDBJ databases">
        <authorList>
            <person name="Tran Van P."/>
        </authorList>
    </citation>
    <scope>NUCLEOTIDE SEQUENCE</scope>
</reference>
<keyword evidence="15" id="KW-0703">Sarcoplasmic reticulum</keyword>
<evidence type="ECO:0000256" key="23">
    <source>
        <dbReference type="ARBA" id="ARBA00047330"/>
    </source>
</evidence>
<dbReference type="GO" id="GO:0016887">
    <property type="term" value="F:ATP hydrolysis activity"/>
    <property type="evidence" value="ECO:0007669"/>
    <property type="project" value="InterPro"/>
</dbReference>
<evidence type="ECO:0000256" key="6">
    <source>
        <dbReference type="ARBA" id="ARBA00022568"/>
    </source>
</evidence>
<feature type="repeat" description="WD" evidence="24">
    <location>
        <begin position="1087"/>
        <end position="1128"/>
    </location>
</feature>
<evidence type="ECO:0000256" key="17">
    <source>
        <dbReference type="ARBA" id="ARBA00022989"/>
    </source>
</evidence>
<keyword evidence="10" id="KW-0677">Repeat</keyword>
<dbReference type="InterPro" id="IPR023214">
    <property type="entry name" value="HAD_sf"/>
</dbReference>
<keyword evidence="29" id="KW-1185">Reference proteome</keyword>
<dbReference type="NCBIfam" id="TIGR01522">
    <property type="entry name" value="ATPase-IIA2_Ca"/>
    <property type="match status" value="1"/>
</dbReference>
<keyword evidence="14" id="KW-0460">Magnesium</keyword>
<dbReference type="InterPro" id="IPR036412">
    <property type="entry name" value="HAD-like_sf"/>
</dbReference>
<dbReference type="PROSITE" id="PS00678">
    <property type="entry name" value="WD_REPEATS_1"/>
    <property type="match status" value="2"/>
</dbReference>
<dbReference type="SFLD" id="SFLDG00002">
    <property type="entry name" value="C1.7:_P-type_atpase_like"/>
    <property type="match status" value="1"/>
</dbReference>
<keyword evidence="21" id="KW-0539">Nucleus</keyword>
<dbReference type="PROSITE" id="PS50082">
    <property type="entry name" value="WD_REPEATS_2"/>
    <property type="match status" value="7"/>
</dbReference>
<evidence type="ECO:0000256" key="4">
    <source>
        <dbReference type="ARBA" id="ARBA00005675"/>
    </source>
</evidence>
<dbReference type="InterPro" id="IPR001680">
    <property type="entry name" value="WD40_rpt"/>
</dbReference>
<dbReference type="NCBIfam" id="TIGR01494">
    <property type="entry name" value="ATPase_P-type"/>
    <property type="match status" value="3"/>
</dbReference>
<dbReference type="Proteomes" id="UP000677054">
    <property type="component" value="Unassembled WGS sequence"/>
</dbReference>
<dbReference type="Pfam" id="PF00689">
    <property type="entry name" value="Cation_ATPase_C"/>
    <property type="match status" value="1"/>
</dbReference>
<keyword evidence="19 25" id="KW-0406">Ion transport</keyword>
<dbReference type="CDD" id="cd00200">
    <property type="entry name" value="WD40"/>
    <property type="match status" value="1"/>
</dbReference>
<dbReference type="InterPro" id="IPR008250">
    <property type="entry name" value="ATPase_P-typ_transduc_dom_A_sf"/>
</dbReference>
<evidence type="ECO:0000256" key="19">
    <source>
        <dbReference type="ARBA" id="ARBA00023065"/>
    </source>
</evidence>
<dbReference type="FunFam" id="3.40.1110.10:FF:000006">
    <property type="entry name" value="Calcium-transporting ATPase"/>
    <property type="match status" value="1"/>
</dbReference>
<feature type="transmembrane region" description="Helical" evidence="25">
    <location>
        <begin position="325"/>
        <end position="343"/>
    </location>
</feature>
<evidence type="ECO:0000256" key="11">
    <source>
        <dbReference type="ARBA" id="ARBA00022741"/>
    </source>
</evidence>